<accession>A0A0N5C376</accession>
<keyword evidence="4" id="KW-0347">Helicase</keyword>
<proteinExistence type="predicted"/>
<evidence type="ECO:0000256" key="1">
    <source>
        <dbReference type="ARBA" id="ARBA00022723"/>
    </source>
</evidence>
<evidence type="ECO:0000256" key="5">
    <source>
        <dbReference type="ARBA" id="ARBA00022840"/>
    </source>
</evidence>
<dbReference type="CDD" id="cd18788">
    <property type="entry name" value="SF2_C_XPD"/>
    <property type="match status" value="1"/>
</dbReference>
<dbReference type="InterPro" id="IPR010614">
    <property type="entry name" value="RAD3-like_helicase_DEAD"/>
</dbReference>
<dbReference type="SMART" id="SM00491">
    <property type="entry name" value="HELICc2"/>
    <property type="match status" value="1"/>
</dbReference>
<dbReference type="STRING" id="174720.A0A0N5C376"/>
<dbReference type="Gene3D" id="3.40.50.300">
    <property type="entry name" value="P-loop containing nucleotide triphosphate hydrolases"/>
    <property type="match status" value="2"/>
</dbReference>
<dbReference type="GO" id="GO:0005634">
    <property type="term" value="C:nucleus"/>
    <property type="evidence" value="ECO:0007669"/>
    <property type="project" value="TreeGrafter"/>
</dbReference>
<keyword evidence="5" id="KW-0067">ATP-binding</keyword>
<dbReference type="InterPro" id="IPR045028">
    <property type="entry name" value="DinG/Rad3-like"/>
</dbReference>
<dbReference type="SMART" id="SM00488">
    <property type="entry name" value="DEXDc2"/>
    <property type="match status" value="1"/>
</dbReference>
<keyword evidence="1" id="KW-0479">Metal-binding</keyword>
<dbReference type="GO" id="GO:0005524">
    <property type="term" value="F:ATP binding"/>
    <property type="evidence" value="ECO:0007669"/>
    <property type="project" value="UniProtKB-KW"/>
</dbReference>
<dbReference type="AlphaFoldDB" id="A0A0N5C376"/>
<dbReference type="GO" id="GO:0016818">
    <property type="term" value="F:hydrolase activity, acting on acid anhydrides, in phosphorus-containing anhydrides"/>
    <property type="evidence" value="ECO:0007669"/>
    <property type="project" value="InterPro"/>
</dbReference>
<evidence type="ECO:0000256" key="4">
    <source>
        <dbReference type="ARBA" id="ARBA00022806"/>
    </source>
</evidence>
<organism evidence="10 11">
    <name type="scientific">Strongyloides papillosus</name>
    <name type="common">Intestinal threadworm</name>
    <dbReference type="NCBI Taxonomy" id="174720"/>
    <lineage>
        <taxon>Eukaryota</taxon>
        <taxon>Metazoa</taxon>
        <taxon>Ecdysozoa</taxon>
        <taxon>Nematoda</taxon>
        <taxon>Chromadorea</taxon>
        <taxon>Rhabditida</taxon>
        <taxon>Tylenchina</taxon>
        <taxon>Panagrolaimomorpha</taxon>
        <taxon>Strongyloidoidea</taxon>
        <taxon>Strongyloididae</taxon>
        <taxon>Strongyloides</taxon>
    </lineage>
</organism>
<name>A0A0N5C376_STREA</name>
<dbReference type="GO" id="GO:0051536">
    <property type="term" value="F:iron-sulfur cluster binding"/>
    <property type="evidence" value="ECO:0007669"/>
    <property type="project" value="UniProtKB-KW"/>
</dbReference>
<dbReference type="SUPFAM" id="SSF52540">
    <property type="entry name" value="P-loop containing nucleoside triphosphate hydrolases"/>
    <property type="match status" value="2"/>
</dbReference>
<keyword evidence="6" id="KW-0408">Iron</keyword>
<evidence type="ECO:0000313" key="10">
    <source>
        <dbReference type="Proteomes" id="UP000046392"/>
    </source>
</evidence>
<keyword evidence="10" id="KW-1185">Reference proteome</keyword>
<evidence type="ECO:0000256" key="2">
    <source>
        <dbReference type="ARBA" id="ARBA00022741"/>
    </source>
</evidence>
<evidence type="ECO:0000256" key="6">
    <source>
        <dbReference type="ARBA" id="ARBA00023004"/>
    </source>
</evidence>
<dbReference type="SMART" id="SM00487">
    <property type="entry name" value="DEXDc"/>
    <property type="match status" value="1"/>
</dbReference>
<dbReference type="GO" id="GO:0003678">
    <property type="term" value="F:DNA helicase activity"/>
    <property type="evidence" value="ECO:0007669"/>
    <property type="project" value="InterPro"/>
</dbReference>
<dbReference type="PANTHER" id="PTHR11472:SF47">
    <property type="entry name" value="FANCONI ANEMIA GROUP J PROTEIN"/>
    <property type="match status" value="1"/>
</dbReference>
<dbReference type="GO" id="GO:0006289">
    <property type="term" value="P:nucleotide-excision repair"/>
    <property type="evidence" value="ECO:0007669"/>
    <property type="project" value="TreeGrafter"/>
</dbReference>
<sequence length="923" mass="106784">MQRQSGDKMKSQTMITSFFRRNSEDDVKKSKKRSRIDIKLDDNECQNIVISGVNVAFPGSFDPYPSQSDIMKKNIFSFDESKNVLIESPTGSGKTMALLSSAIGWLKHYKDEIRMSERNCKKHGGIINMLNKENDNEKLKEEEVKSEENNCDAEGCLNNNDNVKSECIENKEDNLDACTCMKKIQIYYATRTHKQIAQVIKELKRLPYCYNNGNNTNNIHHTILSAREHTCINQEVKQSSNISERCKEIDLEDRTKCIFKTRLTKKFDESKRDLFTKQMPPVWDVEELVEYGTLNRFCPYFAATTYLRKDADIIFCPFNYIIDPIIRDTANIDVDNSIVILDEAHNIESFCRSSSSFSFTEKEIIHSLNDVYLKRNLLRKHIEKSSSKDLEEEEFDVDGSENVGYLNECLQQMEYLFTFMETLLNWFKSFSSEVLKEKLSNDGVQSKVFRTSEIMRSFVNSRLMVYKINPSELGKLKRAWICCMSIGDGEENDISNSKNGYDKKLRKFKINTLCAVCIEKFIYFIRFLKMSPNAYRIFYSIEKSKFNFDIFNFSNREISKFSDSSVIYTDAGYKKNDEETYKNFIGGKKYEQIKENCIVKLDIWCLDPSLCFDDAFHNVHSIVLASGTLSPIDTFISELGKEFEYIVRGDQIIPKEQIFASVIGVGPNNRDIVCTKNEISAGEQSNGISILLEIASLIVDVCENITKGVLVFFPSYSMLEQVVRKLNVSRLMLRLKGVKLVLQEPRKSSDLDEIMSQYQEAIKHPETISKSCTGSVLFAVFRGKFSEGIDFADDLARCVISVGIPYPNIGDPQVKEKRDFNDRFGKQRNLLPGEEWYRIEAYRAMNQALGRCLRHRNDWGLILMVDKRLYNAVRNNSGDKDKISKWVVDNMKSYNNYETFRKQMRQFVDERKKLSVPVKKEDI</sequence>
<dbReference type="InterPro" id="IPR006554">
    <property type="entry name" value="Helicase-like_DEXD_c2"/>
</dbReference>
<evidence type="ECO:0000256" key="3">
    <source>
        <dbReference type="ARBA" id="ARBA00022801"/>
    </source>
</evidence>
<dbReference type="Proteomes" id="UP000046392">
    <property type="component" value="Unplaced"/>
</dbReference>
<dbReference type="PANTHER" id="PTHR11472">
    <property type="entry name" value="DNA REPAIR DEAD HELICASE RAD3/XP-D SUBFAMILY MEMBER"/>
    <property type="match status" value="1"/>
</dbReference>
<keyword evidence="7" id="KW-0411">Iron-sulfur</keyword>
<evidence type="ECO:0000259" key="9">
    <source>
        <dbReference type="PROSITE" id="PS51193"/>
    </source>
</evidence>
<keyword evidence="2" id="KW-0547">Nucleotide-binding</keyword>
<dbReference type="GO" id="GO:1990918">
    <property type="term" value="P:double-strand break repair involved in meiotic recombination"/>
    <property type="evidence" value="ECO:0007669"/>
    <property type="project" value="TreeGrafter"/>
</dbReference>
<dbReference type="InterPro" id="IPR014013">
    <property type="entry name" value="Helic_SF1/SF2_ATP-bd_DinG/Rad3"/>
</dbReference>
<feature type="domain" description="Helicase ATP-binding" evidence="9">
    <location>
        <begin position="53"/>
        <end position="394"/>
    </location>
</feature>
<keyword evidence="8" id="KW-0413">Isomerase</keyword>
<dbReference type="WBParaSite" id="SPAL_0001243100.1">
    <property type="protein sequence ID" value="SPAL_0001243100.1"/>
    <property type="gene ID" value="SPAL_0001243100"/>
</dbReference>
<evidence type="ECO:0000313" key="11">
    <source>
        <dbReference type="WBParaSite" id="SPAL_0001243100.1"/>
    </source>
</evidence>
<dbReference type="Pfam" id="PF13307">
    <property type="entry name" value="Helicase_C_2"/>
    <property type="match status" value="1"/>
</dbReference>
<dbReference type="PROSITE" id="PS51193">
    <property type="entry name" value="HELICASE_ATP_BIND_2"/>
    <property type="match status" value="1"/>
</dbReference>
<dbReference type="Pfam" id="PF06733">
    <property type="entry name" value="DEAD_2"/>
    <property type="match status" value="1"/>
</dbReference>
<dbReference type="InterPro" id="IPR006555">
    <property type="entry name" value="ATP-dep_Helicase_C"/>
</dbReference>
<dbReference type="GO" id="GO:0003677">
    <property type="term" value="F:DNA binding"/>
    <property type="evidence" value="ECO:0007669"/>
    <property type="project" value="InterPro"/>
</dbReference>
<dbReference type="InterPro" id="IPR027417">
    <property type="entry name" value="P-loop_NTPase"/>
</dbReference>
<evidence type="ECO:0000256" key="8">
    <source>
        <dbReference type="ARBA" id="ARBA00023235"/>
    </source>
</evidence>
<dbReference type="GO" id="GO:0046872">
    <property type="term" value="F:metal ion binding"/>
    <property type="evidence" value="ECO:0007669"/>
    <property type="project" value="UniProtKB-KW"/>
</dbReference>
<protein>
    <submittedName>
        <fullName evidence="11">DNA helicase</fullName>
    </submittedName>
</protein>
<dbReference type="InterPro" id="IPR014001">
    <property type="entry name" value="Helicase_ATP-bd"/>
</dbReference>
<evidence type="ECO:0000256" key="7">
    <source>
        <dbReference type="ARBA" id="ARBA00023014"/>
    </source>
</evidence>
<dbReference type="PROSITE" id="PS00690">
    <property type="entry name" value="DEAH_ATP_HELICASE"/>
    <property type="match status" value="1"/>
</dbReference>
<keyword evidence="3" id="KW-0378">Hydrolase</keyword>
<reference evidence="11" key="1">
    <citation type="submission" date="2017-02" db="UniProtKB">
        <authorList>
            <consortium name="WormBaseParasite"/>
        </authorList>
    </citation>
    <scope>IDENTIFICATION</scope>
</reference>
<dbReference type="InterPro" id="IPR002464">
    <property type="entry name" value="DNA/RNA_helicase_DEAH_CS"/>
</dbReference>